<evidence type="ECO:0000259" key="1">
    <source>
        <dbReference type="Pfam" id="PF09995"/>
    </source>
</evidence>
<dbReference type="Proteomes" id="UP000534286">
    <property type="component" value="Unassembled WGS sequence"/>
</dbReference>
<sequence>MDHGLFGPGSVTWRVMGEPILLVGGFRALLMQGLHPRAMRGVAQNSSLMDPAESWSRFLRTTEFVRVRTYGTSAEVAAAGARVKKIHSRLTAFDPDTGERFRLDDPGALLWVHVGEVDSYLSVARRAGVRLTDEEADRFVHEWRRAAEVVGLRPDDVPGSVGEMRDYIQGCRPGLYFAPEVPHPMRQSLSQSLNAPLPPYLLPLKPVIPMLTVLAFATLPRWARRLYGLPATPLGDLWATVTLKALQTGIGLVPAPVRYSPAARRARQVTADQAA</sequence>
<dbReference type="InterPro" id="IPR018713">
    <property type="entry name" value="MPAB/Lcp_cat_dom"/>
</dbReference>
<organism evidence="2 3">
    <name type="scientific">Streptosporangium album</name>
    <dbReference type="NCBI Taxonomy" id="47479"/>
    <lineage>
        <taxon>Bacteria</taxon>
        <taxon>Bacillati</taxon>
        <taxon>Actinomycetota</taxon>
        <taxon>Actinomycetes</taxon>
        <taxon>Streptosporangiales</taxon>
        <taxon>Streptosporangiaceae</taxon>
        <taxon>Streptosporangium</taxon>
    </lineage>
</organism>
<feature type="domain" description="ER-bound oxygenase mpaB/mpaB'/Rubber oxygenase catalytic" evidence="1">
    <location>
        <begin position="13"/>
        <end position="240"/>
    </location>
</feature>
<reference evidence="2 3" key="1">
    <citation type="submission" date="2020-08" db="EMBL/GenBank/DDBJ databases">
        <title>Sequencing the genomes of 1000 actinobacteria strains.</title>
        <authorList>
            <person name="Klenk H.-P."/>
        </authorList>
    </citation>
    <scope>NUCLEOTIDE SEQUENCE [LARGE SCALE GENOMIC DNA]</scope>
    <source>
        <strain evidence="2 3">DSM 43023</strain>
    </source>
</reference>
<comment type="caution">
    <text evidence="2">The sequence shown here is derived from an EMBL/GenBank/DDBJ whole genome shotgun (WGS) entry which is preliminary data.</text>
</comment>
<proteinExistence type="predicted"/>
<accession>A0A7W7S0E1</accession>
<dbReference type="Pfam" id="PF09995">
    <property type="entry name" value="MPAB_Lcp_cat"/>
    <property type="match status" value="1"/>
</dbReference>
<gene>
    <name evidence="2" type="ORF">FHR32_005794</name>
</gene>
<dbReference type="GO" id="GO:0016491">
    <property type="term" value="F:oxidoreductase activity"/>
    <property type="evidence" value="ECO:0007669"/>
    <property type="project" value="InterPro"/>
</dbReference>
<dbReference type="AlphaFoldDB" id="A0A7W7S0E1"/>
<dbReference type="PANTHER" id="PTHR36151">
    <property type="entry name" value="BLR2777 PROTEIN"/>
    <property type="match status" value="1"/>
</dbReference>
<protein>
    <submittedName>
        <fullName evidence="2">Uncharacterized protein (DUF2236 family)</fullName>
    </submittedName>
</protein>
<dbReference type="RefSeq" id="WP_184757510.1">
    <property type="nucleotide sequence ID" value="NZ_BAABEK010000017.1"/>
</dbReference>
<name>A0A7W7S0E1_9ACTN</name>
<dbReference type="EMBL" id="JACHJU010000002">
    <property type="protein sequence ID" value="MBB4941417.1"/>
    <property type="molecule type" value="Genomic_DNA"/>
</dbReference>
<dbReference type="PANTHER" id="PTHR36151:SF3">
    <property type="entry name" value="ER-BOUND OXYGENASE MPAB_MPAB'_RUBBER OXYGENASE CATALYTIC DOMAIN-CONTAINING PROTEIN"/>
    <property type="match status" value="1"/>
</dbReference>
<evidence type="ECO:0000313" key="2">
    <source>
        <dbReference type="EMBL" id="MBB4941417.1"/>
    </source>
</evidence>
<evidence type="ECO:0000313" key="3">
    <source>
        <dbReference type="Proteomes" id="UP000534286"/>
    </source>
</evidence>
<keyword evidence="3" id="KW-1185">Reference proteome</keyword>